<dbReference type="GO" id="GO:0098719">
    <property type="term" value="P:sodium ion import across plasma membrane"/>
    <property type="evidence" value="ECO:0007669"/>
    <property type="project" value="TreeGrafter"/>
</dbReference>
<dbReference type="InterPro" id="IPR005821">
    <property type="entry name" value="Ion_trans_dom"/>
</dbReference>
<dbReference type="RefSeq" id="XP_022089278.1">
    <property type="nucleotide sequence ID" value="XM_022233586.1"/>
</dbReference>
<evidence type="ECO:0000256" key="7">
    <source>
        <dbReference type="ARBA" id="ARBA00023065"/>
    </source>
</evidence>
<gene>
    <name evidence="14" type="primary">LOC110978524</name>
</gene>
<evidence type="ECO:0000313" key="13">
    <source>
        <dbReference type="Proteomes" id="UP000694845"/>
    </source>
</evidence>
<dbReference type="InterPro" id="IPR018422">
    <property type="entry name" value="Cation/H_exchanger_CPA1"/>
</dbReference>
<dbReference type="GO" id="GO:0015386">
    <property type="term" value="F:potassium:proton antiporter activity"/>
    <property type="evidence" value="ECO:0007669"/>
    <property type="project" value="TreeGrafter"/>
</dbReference>
<evidence type="ECO:0000256" key="5">
    <source>
        <dbReference type="ARBA" id="ARBA00022989"/>
    </source>
</evidence>
<evidence type="ECO:0000256" key="6">
    <source>
        <dbReference type="ARBA" id="ARBA00023053"/>
    </source>
</evidence>
<name>A0A8B7Y7S8_ACAPL</name>
<organism evidence="13 14">
    <name type="scientific">Acanthaster planci</name>
    <name type="common">Crown-of-thorns starfish</name>
    <dbReference type="NCBI Taxonomy" id="133434"/>
    <lineage>
        <taxon>Eukaryota</taxon>
        <taxon>Metazoa</taxon>
        <taxon>Echinodermata</taxon>
        <taxon>Eleutherozoa</taxon>
        <taxon>Asterozoa</taxon>
        <taxon>Asteroidea</taxon>
        <taxon>Valvatacea</taxon>
        <taxon>Valvatida</taxon>
        <taxon>Acanthasteridae</taxon>
        <taxon>Acanthaster</taxon>
    </lineage>
</organism>
<evidence type="ECO:0000256" key="8">
    <source>
        <dbReference type="ARBA" id="ARBA00023136"/>
    </source>
</evidence>
<feature type="transmembrane region" description="Helical" evidence="11">
    <location>
        <begin position="345"/>
        <end position="363"/>
    </location>
</feature>
<keyword evidence="2" id="KW-0813">Transport</keyword>
<feature type="transmembrane region" description="Helical" evidence="11">
    <location>
        <begin position="91"/>
        <end position="108"/>
    </location>
</feature>
<dbReference type="InterPro" id="IPR014710">
    <property type="entry name" value="RmlC-like_jellyroll"/>
</dbReference>
<dbReference type="GeneID" id="110978524"/>
<protein>
    <submittedName>
        <fullName evidence="14">Sodium/hydrogen exchanger 10-like</fullName>
    </submittedName>
</protein>
<dbReference type="SUPFAM" id="SSF51206">
    <property type="entry name" value="cAMP-binding domain-like"/>
    <property type="match status" value="1"/>
</dbReference>
<feature type="domain" description="Cyclic nucleotide-binding" evidence="12">
    <location>
        <begin position="942"/>
        <end position="1053"/>
    </location>
</feature>
<feature type="transmembrane region" description="Helical" evidence="11">
    <location>
        <begin position="128"/>
        <end position="145"/>
    </location>
</feature>
<dbReference type="InterPro" id="IPR000595">
    <property type="entry name" value="cNMP-bd_dom"/>
</dbReference>
<feature type="transmembrane region" description="Helical" evidence="11">
    <location>
        <begin position="452"/>
        <end position="473"/>
    </location>
</feature>
<feature type="transmembrane region" description="Helical" evidence="11">
    <location>
        <begin position="69"/>
        <end position="86"/>
    </location>
</feature>
<feature type="transmembrane region" description="Helical" evidence="11">
    <location>
        <begin position="302"/>
        <end position="324"/>
    </location>
</feature>
<feature type="region of interest" description="Disordered" evidence="10">
    <location>
        <begin position="1208"/>
        <end position="1239"/>
    </location>
</feature>
<evidence type="ECO:0000256" key="11">
    <source>
        <dbReference type="SAM" id="Phobius"/>
    </source>
</evidence>
<accession>A0A8B7Y7S8</accession>
<dbReference type="AlphaFoldDB" id="A0A8B7Y7S8"/>
<dbReference type="SMART" id="SM00100">
    <property type="entry name" value="cNMP"/>
    <property type="match status" value="1"/>
</dbReference>
<feature type="compositionally biased region" description="Low complexity" evidence="10">
    <location>
        <begin position="1210"/>
        <end position="1222"/>
    </location>
</feature>
<feature type="transmembrane region" description="Helical" evidence="11">
    <location>
        <begin position="157"/>
        <end position="180"/>
    </location>
</feature>
<keyword evidence="9" id="KW-0739">Sodium transport</keyword>
<dbReference type="InterPro" id="IPR018490">
    <property type="entry name" value="cNMP-bd_dom_sf"/>
</dbReference>
<keyword evidence="7" id="KW-0406">Ion transport</keyword>
<dbReference type="Gene3D" id="1.20.120.350">
    <property type="entry name" value="Voltage-gated potassium channels. Chain C"/>
    <property type="match status" value="1"/>
</dbReference>
<dbReference type="FunFam" id="2.60.120.10:FF:000067">
    <property type="entry name" value="Solute carrier family 9 member C1"/>
    <property type="match status" value="1"/>
</dbReference>
<dbReference type="PROSITE" id="PS50042">
    <property type="entry name" value="CNMP_BINDING_3"/>
    <property type="match status" value="1"/>
</dbReference>
<dbReference type="Pfam" id="PF00999">
    <property type="entry name" value="Na_H_Exchanger"/>
    <property type="match status" value="1"/>
</dbReference>
<sequence length="1269" mass="140052">MAPDSGLGISFYVAVLAVVAAQFLSPTGGAVPAHDVAGHPVTPGPGGNVTAGNGTAPVEDHSHPPPYEIVFLFGSCVFGALVRTLFQKIPIPYTVVLLILGVGLGLLSEKVPEVGDYTTSVAHMDPHLLLHVFLPVLIFESAFAMDVHTFIKSIVQVCILAILGLIFASALTAVLAMYVFSYNWSFSVSMMFGAIMSATDPVAVVALLKDLGASKQLGTIIEGESLLNDGCSLVIFKVCRDISVPNHGATASSVALYFLRVALGGPAFGFAMAKVTTAWLSYIFNDAMVEITITLASTYLTFYFGESVLGVSGVLAVVVLGLIVNAERTAISPEVEVFLHRFWEMLAYLANTLIFMLVGLVIIKHALANVEPIDWFYVFALYVGVNIIRGFVIAVFSPILSRVGYGLSWRNGVIMTWGGLRGAVGLAMALLVTQSEELDSQVIGSKVLFHTSGIVVLTLVINATTIQFLLKLLGMSDISIPKRLAMANAVKRIQEGQARTFAMLKADRFLADADWNIAVKAAEIQDPYKTLNEEEGMSKEAMSLAQRFSVCPSCHTDVPNEPSPLEYAEMMDEARLRMLKAEQVSYWKQFEHGMLSREAVRVLVGYTETAADEEGGFISVSDLKKNWEIKGIYPYLKRKLEEIVRGKKTEEIPEARFALSRLMFKVSSHVAFEVSIMAIIILNMIPIIMAFVVQEEHPLYPQYKPGLKISNYVFTSIYTLEAIVKVIGWRKYYIFSNWNKFDFFILVMSFIDIILDETIGDNKGFNPSLLKVVKLIRLLRGLRMLRLFKVLLPKLVNFLNGRINLQLSLGYDVGKGFVLGEEEVSKLIDRLVDNDNILSYLKNISETNRLECIKELGMLQRVHPGIAVSVKTRQSIRTVLNHSRDTIRELQGAGLIDEGEAHKLEKVVEIKMKQLMNAPASIPPPPPENLLKNVPWIEGDKKLIDFIKARAELLHFDYGDVIVKEGDKPNGIYLIVSGLVKLFGQSEYLDHELASHHSVMAASGHGRFEDYLSVGNVIGEMGVLTGRPRNATVQCETTVQVYFINLEDMEVALETFTLHPSLLYRLWRIIAIRIATPLMLEQIAYQGWTLEKIKLHLERGYLPDLEEEGYSFEIDDNVDDVILIQAKATDAHTRDELCAPHVIPRSVHRLTFKKDNQHEPKILVVPNQTMTLPVLDGAVSAHGSVISVAGIRSNLCLRHASRLRLHNTQSGISSSGGINKDSSSAKKLDGPLPPPKGGFPLRNLEPLDPIGYPSPVKGQNGMTYVDDAV</sequence>
<feature type="transmembrane region" description="Helical" evidence="11">
    <location>
        <begin position="7"/>
        <end position="25"/>
    </location>
</feature>
<feature type="transmembrane region" description="Helical" evidence="11">
    <location>
        <begin position="412"/>
        <end position="432"/>
    </location>
</feature>
<dbReference type="GO" id="GO:0015385">
    <property type="term" value="F:sodium:proton antiporter activity"/>
    <property type="evidence" value="ECO:0007669"/>
    <property type="project" value="InterPro"/>
</dbReference>
<feature type="transmembrane region" description="Helical" evidence="11">
    <location>
        <begin position="186"/>
        <end position="208"/>
    </location>
</feature>
<evidence type="ECO:0000259" key="12">
    <source>
        <dbReference type="PROSITE" id="PS50042"/>
    </source>
</evidence>
<evidence type="ECO:0000256" key="9">
    <source>
        <dbReference type="ARBA" id="ARBA00023201"/>
    </source>
</evidence>
<evidence type="ECO:0000256" key="1">
    <source>
        <dbReference type="ARBA" id="ARBA00004651"/>
    </source>
</evidence>
<dbReference type="Gene3D" id="2.60.120.10">
    <property type="entry name" value="Jelly Rolls"/>
    <property type="match status" value="1"/>
</dbReference>
<dbReference type="SUPFAM" id="SSF81324">
    <property type="entry name" value="Voltage-gated potassium channels"/>
    <property type="match status" value="1"/>
</dbReference>
<evidence type="ECO:0000256" key="3">
    <source>
        <dbReference type="ARBA" id="ARBA00022475"/>
    </source>
</evidence>
<keyword evidence="4 11" id="KW-0812">Transmembrane</keyword>
<feature type="transmembrane region" description="Helical" evidence="11">
    <location>
        <begin position="257"/>
        <end position="282"/>
    </location>
</feature>
<dbReference type="Pfam" id="PF00520">
    <property type="entry name" value="Ion_trans"/>
    <property type="match status" value="1"/>
</dbReference>
<dbReference type="GO" id="GO:0005216">
    <property type="term" value="F:monoatomic ion channel activity"/>
    <property type="evidence" value="ECO:0007669"/>
    <property type="project" value="InterPro"/>
</dbReference>
<keyword evidence="13" id="KW-1185">Reference proteome</keyword>
<feature type="transmembrane region" description="Helical" evidence="11">
    <location>
        <begin position="375"/>
        <end position="400"/>
    </location>
</feature>
<dbReference type="InterPro" id="IPR006153">
    <property type="entry name" value="Cation/H_exchanger_TM"/>
</dbReference>
<evidence type="ECO:0000313" key="14">
    <source>
        <dbReference type="RefSeq" id="XP_022089278.1"/>
    </source>
</evidence>
<dbReference type="Gene3D" id="6.10.140.1330">
    <property type="match status" value="1"/>
</dbReference>
<dbReference type="GO" id="GO:0051453">
    <property type="term" value="P:regulation of intracellular pH"/>
    <property type="evidence" value="ECO:0007669"/>
    <property type="project" value="TreeGrafter"/>
</dbReference>
<dbReference type="KEGG" id="aplc:110978524"/>
<keyword evidence="8 11" id="KW-0472">Membrane</keyword>
<feature type="transmembrane region" description="Helical" evidence="11">
    <location>
        <begin position="670"/>
        <end position="692"/>
    </location>
</feature>
<comment type="subcellular location">
    <subcellularLocation>
        <location evidence="1">Cell membrane</location>
        <topology evidence="1">Multi-pass membrane protein</topology>
    </subcellularLocation>
</comment>
<keyword evidence="3" id="KW-1003">Cell membrane</keyword>
<dbReference type="OMA" id="RVVTFDC"/>
<dbReference type="Proteomes" id="UP000694845">
    <property type="component" value="Unplaced"/>
</dbReference>
<dbReference type="PANTHER" id="PTHR10110:SF86">
    <property type="entry name" value="SODIUM_HYDROGEN EXCHANGER 7"/>
    <property type="match status" value="1"/>
</dbReference>
<dbReference type="OrthoDB" id="441412at2759"/>
<evidence type="ECO:0000256" key="10">
    <source>
        <dbReference type="SAM" id="MobiDB-lite"/>
    </source>
</evidence>
<keyword evidence="6" id="KW-0915">Sodium</keyword>
<dbReference type="InterPro" id="IPR027359">
    <property type="entry name" value="Volt_channel_dom_sf"/>
</dbReference>
<feature type="region of interest" description="Disordered" evidence="10">
    <location>
        <begin position="35"/>
        <end position="58"/>
    </location>
</feature>
<dbReference type="Pfam" id="PF00027">
    <property type="entry name" value="cNMP_binding"/>
    <property type="match status" value="1"/>
</dbReference>
<dbReference type="GO" id="GO:0005886">
    <property type="term" value="C:plasma membrane"/>
    <property type="evidence" value="ECO:0007669"/>
    <property type="project" value="UniProtKB-SubCell"/>
</dbReference>
<dbReference type="CDD" id="cd00038">
    <property type="entry name" value="CAP_ED"/>
    <property type="match status" value="1"/>
</dbReference>
<evidence type="ECO:0000256" key="2">
    <source>
        <dbReference type="ARBA" id="ARBA00022448"/>
    </source>
</evidence>
<proteinExistence type="predicted"/>
<dbReference type="PANTHER" id="PTHR10110">
    <property type="entry name" value="SODIUM/HYDROGEN EXCHANGER"/>
    <property type="match status" value="1"/>
</dbReference>
<reference evidence="14" key="1">
    <citation type="submission" date="2025-08" db="UniProtKB">
        <authorList>
            <consortium name="RefSeq"/>
        </authorList>
    </citation>
    <scope>IDENTIFICATION</scope>
</reference>
<keyword evidence="5 11" id="KW-1133">Transmembrane helix</keyword>
<evidence type="ECO:0000256" key="4">
    <source>
        <dbReference type="ARBA" id="ARBA00022692"/>
    </source>
</evidence>
<dbReference type="CTD" id="285335"/>